<evidence type="ECO:0000313" key="2">
    <source>
        <dbReference type="EMBL" id="CAK9035368.1"/>
    </source>
</evidence>
<organism evidence="2 3">
    <name type="scientific">Durusdinium trenchii</name>
    <dbReference type="NCBI Taxonomy" id="1381693"/>
    <lineage>
        <taxon>Eukaryota</taxon>
        <taxon>Sar</taxon>
        <taxon>Alveolata</taxon>
        <taxon>Dinophyceae</taxon>
        <taxon>Suessiales</taxon>
        <taxon>Symbiodiniaceae</taxon>
        <taxon>Durusdinium</taxon>
    </lineage>
</organism>
<evidence type="ECO:0000313" key="3">
    <source>
        <dbReference type="Proteomes" id="UP001642464"/>
    </source>
</evidence>
<dbReference type="Proteomes" id="UP001642464">
    <property type="component" value="Unassembled WGS sequence"/>
</dbReference>
<dbReference type="EMBL" id="CAXAMM010015036">
    <property type="protein sequence ID" value="CAK9035368.1"/>
    <property type="molecule type" value="Genomic_DNA"/>
</dbReference>
<reference evidence="2 3" key="1">
    <citation type="submission" date="2024-02" db="EMBL/GenBank/DDBJ databases">
        <authorList>
            <person name="Chen Y."/>
            <person name="Shah S."/>
            <person name="Dougan E. K."/>
            <person name="Thang M."/>
            <person name="Chan C."/>
        </authorList>
    </citation>
    <scope>NUCLEOTIDE SEQUENCE [LARGE SCALE GENOMIC DNA]</scope>
</reference>
<name>A0ABP0L877_9DINO</name>
<proteinExistence type="predicted"/>
<feature type="region of interest" description="Disordered" evidence="1">
    <location>
        <begin position="1"/>
        <end position="24"/>
    </location>
</feature>
<accession>A0ABP0L877</accession>
<comment type="caution">
    <text evidence="2">The sequence shown here is derived from an EMBL/GenBank/DDBJ whole genome shotgun (WGS) entry which is preliminary data.</text>
</comment>
<protein>
    <submittedName>
        <fullName evidence="2">Uncharacterized protein</fullName>
    </submittedName>
</protein>
<evidence type="ECO:0000256" key="1">
    <source>
        <dbReference type="SAM" id="MobiDB-lite"/>
    </source>
</evidence>
<sequence>MPDNGRMVLGGPQQPQLPETVEPEVTPEKAYINTLGNNVDKMKLLSESLKKASDQEQAKASLVEIGKLNAKFGSKKDEWLEKLAGFPQAWEDGSESTSPRVTESLDALKKGCDQEQKSLTKALAPHRMWAKNAGMLYTVLTACGKATHGLESQTQNTAASWVGKLNVAIVGIEPVPG</sequence>
<feature type="compositionally biased region" description="Low complexity" evidence="1">
    <location>
        <begin position="12"/>
        <end position="24"/>
    </location>
</feature>
<gene>
    <name evidence="2" type="ORF">SCF082_LOCUS21252</name>
</gene>
<keyword evidence="3" id="KW-1185">Reference proteome</keyword>